<feature type="region of interest" description="Disordered" evidence="1">
    <location>
        <begin position="33"/>
        <end position="70"/>
    </location>
</feature>
<dbReference type="Proteomes" id="UP000250266">
    <property type="component" value="Unassembled WGS sequence"/>
</dbReference>
<feature type="compositionally biased region" description="Basic and acidic residues" evidence="1">
    <location>
        <begin position="33"/>
        <end position="56"/>
    </location>
</feature>
<evidence type="ECO:0000313" key="2">
    <source>
        <dbReference type="EMBL" id="OCK82797.1"/>
    </source>
</evidence>
<dbReference type="EMBL" id="KV744878">
    <property type="protein sequence ID" value="OCK82797.1"/>
    <property type="molecule type" value="Genomic_DNA"/>
</dbReference>
<dbReference type="AlphaFoldDB" id="A0A8E2EF29"/>
<organism evidence="2 3">
    <name type="scientific">Lepidopterella palustris CBS 459.81</name>
    <dbReference type="NCBI Taxonomy" id="1314670"/>
    <lineage>
        <taxon>Eukaryota</taxon>
        <taxon>Fungi</taxon>
        <taxon>Dikarya</taxon>
        <taxon>Ascomycota</taxon>
        <taxon>Pezizomycotina</taxon>
        <taxon>Dothideomycetes</taxon>
        <taxon>Pleosporomycetidae</taxon>
        <taxon>Mytilinidiales</taxon>
        <taxon>Argynnaceae</taxon>
        <taxon>Lepidopterella</taxon>
    </lineage>
</organism>
<reference evidence="2 3" key="1">
    <citation type="journal article" date="2016" name="Nat. Commun.">
        <title>Ectomycorrhizal ecology is imprinted in the genome of the dominant symbiotic fungus Cenococcum geophilum.</title>
        <authorList>
            <consortium name="DOE Joint Genome Institute"/>
            <person name="Peter M."/>
            <person name="Kohler A."/>
            <person name="Ohm R.A."/>
            <person name="Kuo A."/>
            <person name="Krutzmann J."/>
            <person name="Morin E."/>
            <person name="Arend M."/>
            <person name="Barry K.W."/>
            <person name="Binder M."/>
            <person name="Choi C."/>
            <person name="Clum A."/>
            <person name="Copeland A."/>
            <person name="Grisel N."/>
            <person name="Haridas S."/>
            <person name="Kipfer T."/>
            <person name="LaButti K."/>
            <person name="Lindquist E."/>
            <person name="Lipzen A."/>
            <person name="Maire R."/>
            <person name="Meier B."/>
            <person name="Mihaltcheva S."/>
            <person name="Molinier V."/>
            <person name="Murat C."/>
            <person name="Poggeler S."/>
            <person name="Quandt C.A."/>
            <person name="Sperisen C."/>
            <person name="Tritt A."/>
            <person name="Tisserant E."/>
            <person name="Crous P.W."/>
            <person name="Henrissat B."/>
            <person name="Nehls U."/>
            <person name="Egli S."/>
            <person name="Spatafora J.W."/>
            <person name="Grigoriev I.V."/>
            <person name="Martin F.M."/>
        </authorList>
    </citation>
    <scope>NUCLEOTIDE SEQUENCE [LARGE SCALE GENOMIC DNA]</scope>
    <source>
        <strain evidence="2 3">CBS 459.81</strain>
    </source>
</reference>
<name>A0A8E2EF29_9PEZI</name>
<evidence type="ECO:0000313" key="3">
    <source>
        <dbReference type="Proteomes" id="UP000250266"/>
    </source>
</evidence>
<keyword evidence="3" id="KW-1185">Reference proteome</keyword>
<evidence type="ECO:0000256" key="1">
    <source>
        <dbReference type="SAM" id="MobiDB-lite"/>
    </source>
</evidence>
<accession>A0A8E2EF29</accession>
<sequence>MRDFWIAAAEARDRFEECIEELYEDIVHKEGVLEREEEEAKREAEEKKRHAEEETRKRQRRKQKKSSKTI</sequence>
<protein>
    <submittedName>
        <fullName evidence="2">Uncharacterized protein</fullName>
    </submittedName>
</protein>
<feature type="compositionally biased region" description="Basic residues" evidence="1">
    <location>
        <begin position="57"/>
        <end position="70"/>
    </location>
</feature>
<gene>
    <name evidence="2" type="ORF">K432DRAFT_380121</name>
</gene>
<proteinExistence type="predicted"/>